<keyword evidence="1" id="KW-0808">Transferase</keyword>
<organism evidence="1 2">
    <name type="scientific">Coemansia helicoidea</name>
    <dbReference type="NCBI Taxonomy" id="1286919"/>
    <lineage>
        <taxon>Eukaryota</taxon>
        <taxon>Fungi</taxon>
        <taxon>Fungi incertae sedis</taxon>
        <taxon>Zoopagomycota</taxon>
        <taxon>Kickxellomycotina</taxon>
        <taxon>Kickxellomycetes</taxon>
        <taxon>Kickxellales</taxon>
        <taxon>Kickxellaceae</taxon>
        <taxon>Coemansia</taxon>
    </lineage>
</organism>
<evidence type="ECO:0000313" key="2">
    <source>
        <dbReference type="Proteomes" id="UP001140087"/>
    </source>
</evidence>
<keyword evidence="2" id="KW-1185">Reference proteome</keyword>
<comment type="caution">
    <text evidence="1">The sequence shown here is derived from an EMBL/GenBank/DDBJ whole genome shotgun (WGS) entry which is preliminary data.</text>
</comment>
<gene>
    <name evidence="1" type="primary">UBR1_3</name>
    <name evidence="1" type="ORF">H4R21_006410</name>
</gene>
<accession>A0ACC1KKL9</accession>
<feature type="non-terminal residue" evidence="1">
    <location>
        <position position="1"/>
    </location>
</feature>
<feature type="non-terminal residue" evidence="1">
    <location>
        <position position="417"/>
    </location>
</feature>
<sequence length="417" mass="44146">LKPEMRQWKHKLDHICSLFRKGGPHLAQCIDEYYVNLRATAAGSEALKSVMDEADAAERKKKAAKARQAAIMADFASQQQSFITQYGNEFDGLSDDDELDEAGQRGAAGAGTGADGKGADSGQARRSLWSMPSGPCMVCQEECDGVKPYGVLALVQANRAARSAPLAEASQVVDILRLPGGLDVSMADIEADMPRSPSKAAAVSLAKGANLIRSADQLRAMDQIAAGAYGAASGLSGFPVLYHERGLAASTCGHLMHMRCFVQYCQGIESRRVQQPTRNHPENLHRKEYLCPLCKSLGNVLLPVLPQASDHDLLAVAERDPARFSAPAAAAPVEHTAAFERWLQDDWQPFGDVLSQAVEGRSGQGGAASAGGDSAATVSGTTGDDVGSGSSFPFNIAESIPRLEDLVRGTARLPTGL</sequence>
<proteinExistence type="predicted"/>
<dbReference type="EMBL" id="JANBUN010003401">
    <property type="protein sequence ID" value="KAJ2790936.1"/>
    <property type="molecule type" value="Genomic_DNA"/>
</dbReference>
<dbReference type="EC" id="2.3.2.27" evidence="1"/>
<dbReference type="Proteomes" id="UP001140087">
    <property type="component" value="Unassembled WGS sequence"/>
</dbReference>
<reference evidence="1" key="1">
    <citation type="submission" date="2022-07" db="EMBL/GenBank/DDBJ databases">
        <title>Phylogenomic reconstructions and comparative analyses of Kickxellomycotina fungi.</title>
        <authorList>
            <person name="Reynolds N.K."/>
            <person name="Stajich J.E."/>
            <person name="Barry K."/>
            <person name="Grigoriev I.V."/>
            <person name="Crous P."/>
            <person name="Smith M.E."/>
        </authorList>
    </citation>
    <scope>NUCLEOTIDE SEQUENCE</scope>
    <source>
        <strain evidence="1">BCRC 34780</strain>
    </source>
</reference>
<evidence type="ECO:0000313" key="1">
    <source>
        <dbReference type="EMBL" id="KAJ2790936.1"/>
    </source>
</evidence>
<keyword evidence="1" id="KW-0012">Acyltransferase</keyword>
<name>A0ACC1KKL9_9FUNG</name>
<protein>
    <submittedName>
        <fullName evidence="1">E3 ubiquitin-protein ligase ubr1</fullName>
        <ecNumber evidence="1">2.3.2.27</ecNumber>
    </submittedName>
</protein>